<sequence>MILKNQIDEFISFANILADESAKVIMEYFRQNIKIENKDDDTPVTNADIKSELKIRELINNTYPNHGILAEEFDNTKLDSEYIWVIDPIDGTRSFIAGHKDFGTLIALLYKKKP</sequence>
<comment type="cofactor">
    <cofactor evidence="1">
        <name>Mg(2+)</name>
        <dbReference type="ChEBI" id="CHEBI:18420"/>
    </cofactor>
</comment>
<gene>
    <name evidence="6" type="ORF">METZ01_LOCUS260140</name>
</gene>
<comment type="similarity">
    <text evidence="2">Belongs to the inositol monophosphatase superfamily.</text>
</comment>
<feature type="non-terminal residue" evidence="6">
    <location>
        <position position="114"/>
    </location>
</feature>
<evidence type="ECO:0000256" key="5">
    <source>
        <dbReference type="ARBA" id="ARBA00022842"/>
    </source>
</evidence>
<proteinExistence type="inferred from homology"/>
<keyword evidence="4" id="KW-0378">Hydrolase</keyword>
<evidence type="ECO:0000256" key="2">
    <source>
        <dbReference type="ARBA" id="ARBA00009759"/>
    </source>
</evidence>
<dbReference type="EMBL" id="UINC01071977">
    <property type="protein sequence ID" value="SVC07286.1"/>
    <property type="molecule type" value="Genomic_DNA"/>
</dbReference>
<accession>A0A382J5X3</accession>
<dbReference type="GO" id="GO:0046872">
    <property type="term" value="F:metal ion binding"/>
    <property type="evidence" value="ECO:0007669"/>
    <property type="project" value="UniProtKB-KW"/>
</dbReference>
<protein>
    <recommendedName>
        <fullName evidence="7">Inositol monophosphatase</fullName>
    </recommendedName>
</protein>
<dbReference type="InterPro" id="IPR051090">
    <property type="entry name" value="Inositol_monoP_superfamily"/>
</dbReference>
<dbReference type="PRINTS" id="PR00377">
    <property type="entry name" value="IMPHPHTASES"/>
</dbReference>
<dbReference type="GO" id="GO:0000105">
    <property type="term" value="P:L-histidine biosynthetic process"/>
    <property type="evidence" value="ECO:0007669"/>
    <property type="project" value="TreeGrafter"/>
</dbReference>
<dbReference type="Pfam" id="PF00459">
    <property type="entry name" value="Inositol_P"/>
    <property type="match status" value="1"/>
</dbReference>
<name>A0A382J5X3_9ZZZZ</name>
<reference evidence="6" key="1">
    <citation type="submission" date="2018-05" db="EMBL/GenBank/DDBJ databases">
        <authorList>
            <person name="Lanie J.A."/>
            <person name="Ng W.-L."/>
            <person name="Kazmierczak K.M."/>
            <person name="Andrzejewski T.M."/>
            <person name="Davidsen T.M."/>
            <person name="Wayne K.J."/>
            <person name="Tettelin H."/>
            <person name="Glass J.I."/>
            <person name="Rusch D."/>
            <person name="Podicherti R."/>
            <person name="Tsui H.-C.T."/>
            <person name="Winkler M.E."/>
        </authorList>
    </citation>
    <scope>NUCLEOTIDE SEQUENCE</scope>
</reference>
<dbReference type="PANTHER" id="PTHR43200">
    <property type="entry name" value="PHOSPHATASE"/>
    <property type="match status" value="1"/>
</dbReference>
<keyword evidence="3" id="KW-0479">Metal-binding</keyword>
<dbReference type="PANTHER" id="PTHR43200:SF6">
    <property type="entry name" value="3'(2'),5'-BISPHOSPHATE NUCLEOTIDASE"/>
    <property type="match status" value="1"/>
</dbReference>
<evidence type="ECO:0000256" key="1">
    <source>
        <dbReference type="ARBA" id="ARBA00001946"/>
    </source>
</evidence>
<dbReference type="SUPFAM" id="SSF56655">
    <property type="entry name" value="Carbohydrate phosphatase"/>
    <property type="match status" value="1"/>
</dbReference>
<evidence type="ECO:0000256" key="3">
    <source>
        <dbReference type="ARBA" id="ARBA00022723"/>
    </source>
</evidence>
<evidence type="ECO:0000256" key="4">
    <source>
        <dbReference type="ARBA" id="ARBA00022801"/>
    </source>
</evidence>
<organism evidence="6">
    <name type="scientific">marine metagenome</name>
    <dbReference type="NCBI Taxonomy" id="408172"/>
    <lineage>
        <taxon>unclassified sequences</taxon>
        <taxon>metagenomes</taxon>
        <taxon>ecological metagenomes</taxon>
    </lineage>
</organism>
<evidence type="ECO:0008006" key="7">
    <source>
        <dbReference type="Google" id="ProtNLM"/>
    </source>
</evidence>
<keyword evidence="5" id="KW-0460">Magnesium</keyword>
<evidence type="ECO:0000313" key="6">
    <source>
        <dbReference type="EMBL" id="SVC07286.1"/>
    </source>
</evidence>
<dbReference type="GO" id="GO:0016791">
    <property type="term" value="F:phosphatase activity"/>
    <property type="evidence" value="ECO:0007669"/>
    <property type="project" value="UniProtKB-ARBA"/>
</dbReference>
<dbReference type="InterPro" id="IPR000760">
    <property type="entry name" value="Inositol_monophosphatase-like"/>
</dbReference>
<dbReference type="Gene3D" id="3.30.540.10">
    <property type="entry name" value="Fructose-1,6-Bisphosphatase, subunit A, domain 1"/>
    <property type="match status" value="1"/>
</dbReference>
<dbReference type="AlphaFoldDB" id="A0A382J5X3"/>